<sequence length="894" mass="99731">MVFYKSVSLLSKLRSRAVQQPSVRNSVRWLQVQTSSDLDLHSQLKELIPEQQERLKKLKSEHGKVQLGNITVDMVLGGMRGMTGLLWETSLLDPDEGIRFRSLSIPECQKLLPAAKPGGEPLPEGLLWLLLTGKVPTKEQVDALSKELRSRATVPDHVYKTIDALPITAHPMTQFATGVMALQVQSEFQKAYEKGIHKSKYWEPTYEDSLSLIAQVPIVAAYVYRRMYKKGEVIPMDDSLDYGANFAQMLGFNDPAMLELMRLYVTIHSDHEGGNVSAHTGHLVASALSDPYLSFAAALNGLAGPLHGLANQEVLLWIKSVVEEVGENVSKDTLKDYVWKTLNSGKVVPGFGHGVLRKTDPRYTCQREFALKHLPEDPLFKLVSNLYEVVPPILLELGKVKNPWPNVDAHSGVLLNYYGLTEARYYTVLFGVSRSIGICAQVQQPSVRNSVRWLQVQTSSDLDLHSQLKELIPEQQERLKKLKSEHGKVQLGNITVDMVLGGMRGMTGLLWETSLLDPDEGIRFRSLSIPECQKLLPAAKPGGEPLPEGLLWLLLTGKVPTKEQVDALSKELRSRATVPDHVYKTIDALPITAHPMTQFATGVMALQVQSEFQKAYEKGIHKSKYWEPTYEDSLSLIAQVPIVAAYVYRRMYKKGEVIPMDDSLDYGANFAQMLGFNDPAMLELMRLYVTIHSDHEGGNVSAHTGHLVASALSDPYLSFAAALNGLAGPLHGLANQEVLLWIKSVVEEVGENVSKDTLKDYVWKTLNSGKVVPGFGHGVLRKTDPRYTCQREFALKHLPEDPLFKLVSNLYEVVPPILLELGKVKNPWPNVDAHSGVLLNYYGLTEARYYTVLFGVSRSIGICAQLIWDRALGLPLERPKSVTMEWLENHCKKA</sequence>
<dbReference type="InterPro" id="IPR016142">
    <property type="entry name" value="Citrate_synth-like_lrg_a-sub"/>
</dbReference>
<name>A0ABR0DHE1_9LAMI</name>
<dbReference type="InterPro" id="IPR016143">
    <property type="entry name" value="Citrate_synth-like_sm_a-sub"/>
</dbReference>
<evidence type="ECO:0000313" key="5">
    <source>
        <dbReference type="Proteomes" id="UP001291926"/>
    </source>
</evidence>
<dbReference type="PROSITE" id="PS00480">
    <property type="entry name" value="CITRATE_SYNTHASE"/>
    <property type="match status" value="2"/>
</dbReference>
<protein>
    <recommendedName>
        <fullName evidence="3">Citrate synthase</fullName>
    </recommendedName>
</protein>
<dbReference type="Proteomes" id="UP001291926">
    <property type="component" value="Unassembled WGS sequence"/>
</dbReference>
<dbReference type="Pfam" id="PF00285">
    <property type="entry name" value="Citrate_synt"/>
    <property type="match status" value="2"/>
</dbReference>
<accession>A0ABR0DHE1</accession>
<dbReference type="NCBIfam" id="NF007128">
    <property type="entry name" value="PRK09569.1"/>
    <property type="match status" value="2"/>
</dbReference>
<keyword evidence="5" id="KW-1185">Reference proteome</keyword>
<evidence type="ECO:0000256" key="2">
    <source>
        <dbReference type="ARBA" id="ARBA00022679"/>
    </source>
</evidence>
<evidence type="ECO:0000313" key="4">
    <source>
        <dbReference type="EMBL" id="KAK4488658.1"/>
    </source>
</evidence>
<evidence type="ECO:0000256" key="1">
    <source>
        <dbReference type="ARBA" id="ARBA00010566"/>
    </source>
</evidence>
<dbReference type="InterPro" id="IPR036969">
    <property type="entry name" value="Citrate_synthase_sf"/>
</dbReference>
<dbReference type="Gene3D" id="1.10.230.10">
    <property type="entry name" value="Cytochrome P450-Terp, domain 2"/>
    <property type="match status" value="2"/>
</dbReference>
<keyword evidence="2 3" id="KW-0808">Transferase</keyword>
<dbReference type="NCBIfam" id="TIGR01793">
    <property type="entry name" value="cit_synth_euk"/>
    <property type="match status" value="2"/>
</dbReference>
<dbReference type="SUPFAM" id="SSF48256">
    <property type="entry name" value="Citrate synthase"/>
    <property type="match status" value="2"/>
</dbReference>
<dbReference type="InterPro" id="IPR002020">
    <property type="entry name" value="Citrate_synthase"/>
</dbReference>
<proteinExistence type="inferred from homology"/>
<dbReference type="PANTHER" id="PTHR11739:SF8">
    <property type="entry name" value="CITRATE SYNTHASE, MITOCHONDRIAL"/>
    <property type="match status" value="1"/>
</dbReference>
<dbReference type="PANTHER" id="PTHR11739">
    <property type="entry name" value="CITRATE SYNTHASE"/>
    <property type="match status" value="1"/>
</dbReference>
<dbReference type="CDD" id="cd06105">
    <property type="entry name" value="ScCit1-2_like"/>
    <property type="match status" value="1"/>
</dbReference>
<evidence type="ECO:0000256" key="3">
    <source>
        <dbReference type="RuleBase" id="RU000441"/>
    </source>
</evidence>
<dbReference type="EMBL" id="JAYDYQ010001088">
    <property type="protein sequence ID" value="KAK4488658.1"/>
    <property type="molecule type" value="Genomic_DNA"/>
</dbReference>
<comment type="similarity">
    <text evidence="1 3">Belongs to the citrate synthase family.</text>
</comment>
<dbReference type="InterPro" id="IPR019810">
    <property type="entry name" value="Citrate_synthase_AS"/>
</dbReference>
<comment type="caution">
    <text evidence="4">The sequence shown here is derived from an EMBL/GenBank/DDBJ whole genome shotgun (WGS) entry which is preliminary data.</text>
</comment>
<organism evidence="4 5">
    <name type="scientific">Penstemon davidsonii</name>
    <dbReference type="NCBI Taxonomy" id="160366"/>
    <lineage>
        <taxon>Eukaryota</taxon>
        <taxon>Viridiplantae</taxon>
        <taxon>Streptophyta</taxon>
        <taxon>Embryophyta</taxon>
        <taxon>Tracheophyta</taxon>
        <taxon>Spermatophyta</taxon>
        <taxon>Magnoliopsida</taxon>
        <taxon>eudicotyledons</taxon>
        <taxon>Gunneridae</taxon>
        <taxon>Pentapetalae</taxon>
        <taxon>asterids</taxon>
        <taxon>lamiids</taxon>
        <taxon>Lamiales</taxon>
        <taxon>Plantaginaceae</taxon>
        <taxon>Cheloneae</taxon>
        <taxon>Penstemon</taxon>
    </lineage>
</organism>
<gene>
    <name evidence="4" type="ORF">RD792_004427</name>
</gene>
<reference evidence="4 5" key="1">
    <citation type="journal article" date="2023" name="bioRxiv">
        <title>Genome report: Whole genome sequence and annotation of Penstemon davidsonii.</title>
        <authorList>
            <person name="Ostevik K.L."/>
            <person name="Alabady M."/>
            <person name="Zhang M."/>
            <person name="Rausher M.D."/>
        </authorList>
    </citation>
    <scope>NUCLEOTIDE SEQUENCE [LARGE SCALE GENOMIC DNA]</scope>
    <source>
        <strain evidence="4">DNT005</strain>
        <tissue evidence="4">Whole leaf</tissue>
    </source>
</reference>
<dbReference type="InterPro" id="IPR010109">
    <property type="entry name" value="Citrate_synthase_euk"/>
</dbReference>
<dbReference type="PRINTS" id="PR00143">
    <property type="entry name" value="CITRTSNTHASE"/>
</dbReference>
<dbReference type="Gene3D" id="1.10.580.10">
    <property type="entry name" value="Citrate Synthase, domain 1"/>
    <property type="match status" value="2"/>
</dbReference>